<feature type="transmembrane region" description="Helical" evidence="1">
    <location>
        <begin position="12"/>
        <end position="28"/>
    </location>
</feature>
<dbReference type="AlphaFoldDB" id="A0A7J7D537"/>
<name>A0A7J7D537_TRIWF</name>
<organism evidence="2 3">
    <name type="scientific">Tripterygium wilfordii</name>
    <name type="common">Thunder God vine</name>
    <dbReference type="NCBI Taxonomy" id="458696"/>
    <lineage>
        <taxon>Eukaryota</taxon>
        <taxon>Viridiplantae</taxon>
        <taxon>Streptophyta</taxon>
        <taxon>Embryophyta</taxon>
        <taxon>Tracheophyta</taxon>
        <taxon>Spermatophyta</taxon>
        <taxon>Magnoliopsida</taxon>
        <taxon>eudicotyledons</taxon>
        <taxon>Gunneridae</taxon>
        <taxon>Pentapetalae</taxon>
        <taxon>rosids</taxon>
        <taxon>fabids</taxon>
        <taxon>Celastrales</taxon>
        <taxon>Celastraceae</taxon>
        <taxon>Tripterygium</taxon>
    </lineage>
</organism>
<dbReference type="InParanoid" id="A0A7J7D537"/>
<comment type="caution">
    <text evidence="2">The sequence shown here is derived from an EMBL/GenBank/DDBJ whole genome shotgun (WGS) entry which is preliminary data.</text>
</comment>
<keyword evidence="1" id="KW-0472">Membrane</keyword>
<dbReference type="EMBL" id="JAAARO010000010">
    <property type="protein sequence ID" value="KAF5741433.1"/>
    <property type="molecule type" value="Genomic_DNA"/>
</dbReference>
<keyword evidence="3" id="KW-1185">Reference proteome</keyword>
<evidence type="ECO:0000313" key="3">
    <source>
        <dbReference type="Proteomes" id="UP000593562"/>
    </source>
</evidence>
<protein>
    <submittedName>
        <fullName evidence="2">Uncharacterized protein</fullName>
    </submittedName>
</protein>
<gene>
    <name evidence="2" type="ORF">HS088_TW10G00430</name>
</gene>
<keyword evidence="1" id="KW-0812">Transmembrane</keyword>
<reference evidence="2 3" key="1">
    <citation type="journal article" date="2020" name="Nat. Commun.">
        <title>Genome of Tripterygium wilfordii and identification of cytochrome P450 involved in triptolide biosynthesis.</title>
        <authorList>
            <person name="Tu L."/>
            <person name="Su P."/>
            <person name="Zhang Z."/>
            <person name="Gao L."/>
            <person name="Wang J."/>
            <person name="Hu T."/>
            <person name="Zhou J."/>
            <person name="Zhang Y."/>
            <person name="Zhao Y."/>
            <person name="Liu Y."/>
            <person name="Song Y."/>
            <person name="Tong Y."/>
            <person name="Lu Y."/>
            <person name="Yang J."/>
            <person name="Xu C."/>
            <person name="Jia M."/>
            <person name="Peters R.J."/>
            <person name="Huang L."/>
            <person name="Gao W."/>
        </authorList>
    </citation>
    <scope>NUCLEOTIDE SEQUENCE [LARGE SCALE GENOMIC DNA]</scope>
    <source>
        <strain evidence="3">cv. XIE 37</strain>
        <tissue evidence="2">Leaf</tissue>
    </source>
</reference>
<dbReference type="Proteomes" id="UP000593562">
    <property type="component" value="Unassembled WGS sequence"/>
</dbReference>
<evidence type="ECO:0000313" key="2">
    <source>
        <dbReference type="EMBL" id="KAF5741433.1"/>
    </source>
</evidence>
<accession>A0A7J7D537</accession>
<sequence length="113" mass="13091">MRRRCFFNSSSSTLFLAYFMGFSLWPLLEECFWPLREVFGFIPLTSKWEVTARLRKQWIESPLIHFLSFLALQSKVLKVMTSTGLDLVGDKNIYKTNPKIHDILVGAGSNKTK</sequence>
<evidence type="ECO:0000256" key="1">
    <source>
        <dbReference type="SAM" id="Phobius"/>
    </source>
</evidence>
<proteinExistence type="predicted"/>
<keyword evidence="1" id="KW-1133">Transmembrane helix</keyword>